<evidence type="ECO:0000256" key="10">
    <source>
        <dbReference type="HAMAP-Rule" id="MF_00121"/>
    </source>
</evidence>
<evidence type="ECO:0000256" key="5">
    <source>
        <dbReference type="ARBA" id="ARBA00022840"/>
    </source>
</evidence>
<dbReference type="InterPro" id="IPR017958">
    <property type="entry name" value="Gln-tRNA_amidoTrfase_suB_CS"/>
</dbReference>
<dbReference type="InterPro" id="IPR006075">
    <property type="entry name" value="Asn/Gln-tRNA_Trfase_suB/E_cat"/>
</dbReference>
<dbReference type="InterPro" id="IPR017959">
    <property type="entry name" value="Asn/Gln-tRNA_amidoTrfase_suB/E"/>
</dbReference>
<evidence type="ECO:0000256" key="1">
    <source>
        <dbReference type="ARBA" id="ARBA00005306"/>
    </source>
</evidence>
<keyword evidence="6 10" id="KW-0648">Protein biosynthesis</keyword>
<dbReference type="AlphaFoldDB" id="A0A1G2KXQ5"/>
<dbReference type="InterPro" id="IPR042114">
    <property type="entry name" value="GatB_C_1"/>
</dbReference>
<dbReference type="InterPro" id="IPR023168">
    <property type="entry name" value="GatB_Yqey_C_2"/>
</dbReference>
<dbReference type="EMBL" id="MHQM01000011">
    <property type="protein sequence ID" value="OHA04170.1"/>
    <property type="molecule type" value="Genomic_DNA"/>
</dbReference>
<dbReference type="EC" id="6.3.5.-" evidence="10"/>
<dbReference type="InterPro" id="IPR018027">
    <property type="entry name" value="Asn/Gln_amidotransferase"/>
</dbReference>
<evidence type="ECO:0000259" key="11">
    <source>
        <dbReference type="SMART" id="SM00845"/>
    </source>
</evidence>
<accession>A0A1G2KXQ5</accession>
<comment type="function">
    <text evidence="7 10">Allows the formation of correctly charged Asn-tRNA(Asn) or Gln-tRNA(Gln) through the transamidation of misacylated Asp-tRNA(Asn) or Glu-tRNA(Gln) in organisms which lack either or both of asparaginyl-tRNA or glutaminyl-tRNA synthetases. The reaction takes place in the presence of glutamine and ATP through an activated phospho-Asp-tRNA(Asn) or phospho-Glu-tRNA(Gln).</text>
</comment>
<dbReference type="Pfam" id="PF02934">
    <property type="entry name" value="GatB_N"/>
    <property type="match status" value="1"/>
</dbReference>
<keyword evidence="3 10" id="KW-0436">Ligase</keyword>
<dbReference type="GO" id="GO:0050567">
    <property type="term" value="F:glutaminyl-tRNA synthase (glutamine-hydrolyzing) activity"/>
    <property type="evidence" value="ECO:0007669"/>
    <property type="project" value="UniProtKB-UniRule"/>
</dbReference>
<sequence>MKYEAVIGLEIHAELNTKTKMFCSSLNDPDEKHPNINICPICMGHPGTLPTINEDAVKKVISTGLALGGDIAEFSQFDRKNYFYPDLPKGYQISQYEYPLVKGGMIGVAGRTIRITRIHLEEDTGRLIHDKSSQATLVDFNRAGIPLMELVTEPDIRTGEEVRLFGEALQRILRYVGASDADMEKGQMRVEVNISLRRSTQIPTRINADTISENPRLDQRESAPLGTKVEVKNINSFKFAADAVEFEIKRQSEILDRGEKVVQETRGWNEHKGESFSQRAKESAHDYRYFPEPDLPPLNISRDFVASLRAALPELPQAKQERFIREYGLEHGIAEILVREKHLADYFEAAISEAKQHDTETPEKPRRNLAKTIAALITGELLRLMREVVAEIRDIHITPENMGELADMIAEDKVSNLAAKQILAEMFASGEDPSDIAERLGLWQMSGATDIEDIARHIIKENPAALEDYKKGKTASLQFLMGQVMKESRGTANPKIVQEVLKKLLG</sequence>
<dbReference type="SUPFAM" id="SSF55931">
    <property type="entry name" value="Glutamine synthetase/guanido kinase"/>
    <property type="match status" value="1"/>
</dbReference>
<reference evidence="12 13" key="1">
    <citation type="journal article" date="2016" name="Nat. Commun.">
        <title>Thousands of microbial genomes shed light on interconnected biogeochemical processes in an aquifer system.</title>
        <authorList>
            <person name="Anantharaman K."/>
            <person name="Brown C.T."/>
            <person name="Hug L.A."/>
            <person name="Sharon I."/>
            <person name="Castelle C.J."/>
            <person name="Probst A.J."/>
            <person name="Thomas B.C."/>
            <person name="Singh A."/>
            <person name="Wilkins M.J."/>
            <person name="Karaoz U."/>
            <person name="Brodie E.L."/>
            <person name="Williams K.H."/>
            <person name="Hubbard S.S."/>
            <person name="Banfield J.F."/>
        </authorList>
    </citation>
    <scope>NUCLEOTIDE SEQUENCE [LARGE SCALE GENOMIC DNA]</scope>
</reference>
<evidence type="ECO:0000256" key="8">
    <source>
        <dbReference type="ARBA" id="ARBA00047380"/>
    </source>
</evidence>
<protein>
    <recommendedName>
        <fullName evidence="10">Aspartyl/glutamyl-tRNA(Asn/Gln) amidotransferase subunit B</fullName>
        <shortName evidence="10">Asp/Glu-ADT subunit B</shortName>
        <ecNumber evidence="10">6.3.5.-</ecNumber>
    </recommendedName>
</protein>
<evidence type="ECO:0000313" key="13">
    <source>
        <dbReference type="Proteomes" id="UP000178510"/>
    </source>
</evidence>
<organism evidence="12 13">
    <name type="scientific">Candidatus Sungbacteria bacterium RIFCSPHIGHO2_02_FULL_52_23</name>
    <dbReference type="NCBI Taxonomy" id="1802274"/>
    <lineage>
        <taxon>Bacteria</taxon>
        <taxon>Candidatus Sungiibacteriota</taxon>
    </lineage>
</organism>
<comment type="subunit">
    <text evidence="2 10">Heterotrimer of A, B and C subunits.</text>
</comment>
<dbReference type="SUPFAM" id="SSF89095">
    <property type="entry name" value="GatB/YqeY motif"/>
    <property type="match status" value="1"/>
</dbReference>
<dbReference type="STRING" id="1802274.A3J58_01675"/>
<dbReference type="FunFam" id="1.10.10.410:FF:000001">
    <property type="entry name" value="Aspartyl/glutamyl-tRNA(Asn/Gln) amidotransferase subunit B"/>
    <property type="match status" value="1"/>
</dbReference>
<name>A0A1G2KXQ5_9BACT</name>
<dbReference type="Pfam" id="PF02637">
    <property type="entry name" value="GatB_Yqey"/>
    <property type="match status" value="1"/>
</dbReference>
<dbReference type="GO" id="GO:0005524">
    <property type="term" value="F:ATP binding"/>
    <property type="evidence" value="ECO:0007669"/>
    <property type="project" value="UniProtKB-KW"/>
</dbReference>
<dbReference type="SMART" id="SM00845">
    <property type="entry name" value="GatB_Yqey"/>
    <property type="match status" value="1"/>
</dbReference>
<dbReference type="NCBIfam" id="NF004012">
    <property type="entry name" value="PRK05477.1-2"/>
    <property type="match status" value="1"/>
</dbReference>
<dbReference type="GO" id="GO:0006412">
    <property type="term" value="P:translation"/>
    <property type="evidence" value="ECO:0007669"/>
    <property type="project" value="UniProtKB-UniRule"/>
</dbReference>
<dbReference type="GO" id="GO:0050566">
    <property type="term" value="F:asparaginyl-tRNA synthase (glutamine-hydrolyzing) activity"/>
    <property type="evidence" value="ECO:0007669"/>
    <property type="project" value="RHEA"/>
</dbReference>
<evidence type="ECO:0000256" key="9">
    <source>
        <dbReference type="ARBA" id="ARBA00047913"/>
    </source>
</evidence>
<comment type="catalytic activity">
    <reaction evidence="9 10">
        <text>L-glutamyl-tRNA(Gln) + L-glutamine + ATP + H2O = L-glutaminyl-tRNA(Gln) + L-glutamate + ADP + phosphate + H(+)</text>
        <dbReference type="Rhea" id="RHEA:17521"/>
        <dbReference type="Rhea" id="RHEA-COMP:9681"/>
        <dbReference type="Rhea" id="RHEA-COMP:9684"/>
        <dbReference type="ChEBI" id="CHEBI:15377"/>
        <dbReference type="ChEBI" id="CHEBI:15378"/>
        <dbReference type="ChEBI" id="CHEBI:29985"/>
        <dbReference type="ChEBI" id="CHEBI:30616"/>
        <dbReference type="ChEBI" id="CHEBI:43474"/>
        <dbReference type="ChEBI" id="CHEBI:58359"/>
        <dbReference type="ChEBI" id="CHEBI:78520"/>
        <dbReference type="ChEBI" id="CHEBI:78521"/>
        <dbReference type="ChEBI" id="CHEBI:456216"/>
    </reaction>
</comment>
<dbReference type="NCBIfam" id="TIGR00133">
    <property type="entry name" value="gatB"/>
    <property type="match status" value="1"/>
</dbReference>
<proteinExistence type="inferred from homology"/>
<comment type="catalytic activity">
    <reaction evidence="8 10">
        <text>L-aspartyl-tRNA(Asn) + L-glutamine + ATP + H2O = L-asparaginyl-tRNA(Asn) + L-glutamate + ADP + phosphate + 2 H(+)</text>
        <dbReference type="Rhea" id="RHEA:14513"/>
        <dbReference type="Rhea" id="RHEA-COMP:9674"/>
        <dbReference type="Rhea" id="RHEA-COMP:9677"/>
        <dbReference type="ChEBI" id="CHEBI:15377"/>
        <dbReference type="ChEBI" id="CHEBI:15378"/>
        <dbReference type="ChEBI" id="CHEBI:29985"/>
        <dbReference type="ChEBI" id="CHEBI:30616"/>
        <dbReference type="ChEBI" id="CHEBI:43474"/>
        <dbReference type="ChEBI" id="CHEBI:58359"/>
        <dbReference type="ChEBI" id="CHEBI:78515"/>
        <dbReference type="ChEBI" id="CHEBI:78516"/>
        <dbReference type="ChEBI" id="CHEBI:456216"/>
    </reaction>
</comment>
<dbReference type="InterPro" id="IPR014746">
    <property type="entry name" value="Gln_synth/guanido_kin_cat_dom"/>
</dbReference>
<evidence type="ECO:0000256" key="3">
    <source>
        <dbReference type="ARBA" id="ARBA00022598"/>
    </source>
</evidence>
<dbReference type="PANTHER" id="PTHR11659:SF0">
    <property type="entry name" value="GLUTAMYL-TRNA(GLN) AMIDOTRANSFERASE SUBUNIT B, MITOCHONDRIAL"/>
    <property type="match status" value="1"/>
</dbReference>
<feature type="domain" description="Asn/Gln amidotransferase" evidence="11">
    <location>
        <begin position="345"/>
        <end position="505"/>
    </location>
</feature>
<dbReference type="InterPro" id="IPR003789">
    <property type="entry name" value="Asn/Gln_tRNA_amidoTrase-B-like"/>
</dbReference>
<dbReference type="Proteomes" id="UP000178510">
    <property type="component" value="Unassembled WGS sequence"/>
</dbReference>
<keyword evidence="5 10" id="KW-0067">ATP-binding</keyword>
<evidence type="ECO:0000256" key="7">
    <source>
        <dbReference type="ARBA" id="ARBA00024799"/>
    </source>
</evidence>
<comment type="similarity">
    <text evidence="1 10">Belongs to the GatB/GatE family. GatB subfamily.</text>
</comment>
<dbReference type="InterPro" id="IPR004413">
    <property type="entry name" value="GatB"/>
</dbReference>
<dbReference type="Gene3D" id="1.10.150.380">
    <property type="entry name" value="GatB domain, N-terminal subdomain"/>
    <property type="match status" value="1"/>
</dbReference>
<evidence type="ECO:0000313" key="12">
    <source>
        <dbReference type="EMBL" id="OHA04170.1"/>
    </source>
</evidence>
<evidence type="ECO:0000256" key="4">
    <source>
        <dbReference type="ARBA" id="ARBA00022741"/>
    </source>
</evidence>
<dbReference type="Gene3D" id="1.10.10.410">
    <property type="match status" value="1"/>
</dbReference>
<dbReference type="PANTHER" id="PTHR11659">
    <property type="entry name" value="GLUTAMYL-TRNA GLN AMIDOTRANSFERASE SUBUNIT B MITOCHONDRIAL AND PROKARYOTIC PET112-RELATED"/>
    <property type="match status" value="1"/>
</dbReference>
<keyword evidence="4 10" id="KW-0547">Nucleotide-binding</keyword>
<dbReference type="PROSITE" id="PS01234">
    <property type="entry name" value="GATB"/>
    <property type="match status" value="1"/>
</dbReference>
<dbReference type="GO" id="GO:0070681">
    <property type="term" value="P:glutaminyl-tRNAGln biosynthesis via transamidation"/>
    <property type="evidence" value="ECO:0007669"/>
    <property type="project" value="TreeGrafter"/>
</dbReference>
<gene>
    <name evidence="10" type="primary">gatB</name>
    <name evidence="12" type="ORF">A3J58_01675</name>
</gene>
<comment type="caution">
    <text evidence="12">The sequence shown here is derived from an EMBL/GenBank/DDBJ whole genome shotgun (WGS) entry which is preliminary data.</text>
</comment>
<dbReference type="HAMAP" id="MF_00121">
    <property type="entry name" value="GatB"/>
    <property type="match status" value="1"/>
</dbReference>
<evidence type="ECO:0000256" key="2">
    <source>
        <dbReference type="ARBA" id="ARBA00011123"/>
    </source>
</evidence>
<evidence type="ECO:0000256" key="6">
    <source>
        <dbReference type="ARBA" id="ARBA00022917"/>
    </source>
</evidence>